<comment type="caution">
    <text evidence="2">The sequence shown here is derived from an EMBL/GenBank/DDBJ whole genome shotgun (WGS) entry which is preliminary data.</text>
</comment>
<evidence type="ECO:0000256" key="1">
    <source>
        <dbReference type="SAM" id="SignalP"/>
    </source>
</evidence>
<keyword evidence="1" id="KW-0732">Signal</keyword>
<feature type="chain" id="PRO_5047536433" description="Secreted protein" evidence="1">
    <location>
        <begin position="19"/>
        <end position="124"/>
    </location>
</feature>
<gene>
    <name evidence="2" type="ORF">AMECASPLE_038729</name>
</gene>
<protein>
    <recommendedName>
        <fullName evidence="4">Secreted protein</fullName>
    </recommendedName>
</protein>
<evidence type="ECO:0000313" key="3">
    <source>
        <dbReference type="Proteomes" id="UP001469553"/>
    </source>
</evidence>
<organism evidence="2 3">
    <name type="scientific">Ameca splendens</name>
    <dbReference type="NCBI Taxonomy" id="208324"/>
    <lineage>
        <taxon>Eukaryota</taxon>
        <taxon>Metazoa</taxon>
        <taxon>Chordata</taxon>
        <taxon>Craniata</taxon>
        <taxon>Vertebrata</taxon>
        <taxon>Euteleostomi</taxon>
        <taxon>Actinopterygii</taxon>
        <taxon>Neopterygii</taxon>
        <taxon>Teleostei</taxon>
        <taxon>Neoteleostei</taxon>
        <taxon>Acanthomorphata</taxon>
        <taxon>Ovalentaria</taxon>
        <taxon>Atherinomorphae</taxon>
        <taxon>Cyprinodontiformes</taxon>
        <taxon>Goodeidae</taxon>
        <taxon>Ameca</taxon>
    </lineage>
</organism>
<keyword evidence="3" id="KW-1185">Reference proteome</keyword>
<reference evidence="2 3" key="1">
    <citation type="submission" date="2021-06" db="EMBL/GenBank/DDBJ databases">
        <authorList>
            <person name="Palmer J.M."/>
        </authorList>
    </citation>
    <scope>NUCLEOTIDE SEQUENCE [LARGE SCALE GENOMIC DNA]</scope>
    <source>
        <strain evidence="2 3">AS_MEX2019</strain>
        <tissue evidence="2">Muscle</tissue>
    </source>
</reference>
<dbReference type="EMBL" id="JAHRIP010007357">
    <property type="protein sequence ID" value="MEQ2282265.1"/>
    <property type="molecule type" value="Genomic_DNA"/>
</dbReference>
<name>A0ABV0XLC3_9TELE</name>
<proteinExistence type="predicted"/>
<sequence>MVAGVVAAHCLSVAAVSAHWYGWLPCPGLGPLVCGGSLPMAAWRGLDLLALSALRWGGQYSRQWSSQGSHALGGLWMSVTLISSISVLGTRGQVCGSSHPLLHIFMEKPYMHKHTHTYTHRCLN</sequence>
<accession>A0ABV0XLC3</accession>
<feature type="signal peptide" evidence="1">
    <location>
        <begin position="1"/>
        <end position="18"/>
    </location>
</feature>
<evidence type="ECO:0008006" key="4">
    <source>
        <dbReference type="Google" id="ProtNLM"/>
    </source>
</evidence>
<dbReference type="Proteomes" id="UP001469553">
    <property type="component" value="Unassembled WGS sequence"/>
</dbReference>
<evidence type="ECO:0000313" key="2">
    <source>
        <dbReference type="EMBL" id="MEQ2282265.1"/>
    </source>
</evidence>